<protein>
    <submittedName>
        <fullName evidence="2">Uncharacterized protein</fullName>
    </submittedName>
</protein>
<proteinExistence type="predicted"/>
<reference evidence="2" key="2">
    <citation type="journal article" date="2015" name="Data Brief">
        <title>Shoot transcriptome of the giant reed, Arundo donax.</title>
        <authorList>
            <person name="Barrero R.A."/>
            <person name="Guerrero F.D."/>
            <person name="Moolhuijzen P."/>
            <person name="Goolsby J.A."/>
            <person name="Tidwell J."/>
            <person name="Bellgard S.E."/>
            <person name="Bellgard M.I."/>
        </authorList>
    </citation>
    <scope>NUCLEOTIDE SEQUENCE</scope>
    <source>
        <tissue evidence="2">Shoot tissue taken approximately 20 cm above the soil surface</tissue>
    </source>
</reference>
<evidence type="ECO:0000256" key="1">
    <source>
        <dbReference type="SAM" id="MobiDB-lite"/>
    </source>
</evidence>
<feature type="region of interest" description="Disordered" evidence="1">
    <location>
        <begin position="28"/>
        <end position="58"/>
    </location>
</feature>
<sequence>MFKRLCKQNQIAKFNTLWGKLDKNTRGHVEEKSKKLPKADESPPKRLSPLGELDPPGLTRRSSCNIKCFSHWIEAEPREKWVLLYDIGGARFGVMTTNIAEVYNWVIRGLKGMPLVAIVEGVLYGIVGYYQKMHAVVVLHCTSIQTPY</sequence>
<reference evidence="2" key="1">
    <citation type="submission" date="2014-09" db="EMBL/GenBank/DDBJ databases">
        <authorList>
            <person name="Magalhaes I.L.F."/>
            <person name="Oliveira U."/>
            <person name="Santos F.R."/>
            <person name="Vidigal T.H.D.A."/>
            <person name="Brescovit A.D."/>
            <person name="Santos A.J."/>
        </authorList>
    </citation>
    <scope>NUCLEOTIDE SEQUENCE</scope>
    <source>
        <tissue evidence="2">Shoot tissue taken approximately 20 cm above the soil surface</tissue>
    </source>
</reference>
<feature type="compositionally biased region" description="Basic and acidic residues" evidence="1">
    <location>
        <begin position="28"/>
        <end position="44"/>
    </location>
</feature>
<accession>A0A0A9HEJ7</accession>
<evidence type="ECO:0000313" key="2">
    <source>
        <dbReference type="EMBL" id="JAE31343.1"/>
    </source>
</evidence>
<dbReference type="AlphaFoldDB" id="A0A0A9HEJ7"/>
<organism evidence="2">
    <name type="scientific">Arundo donax</name>
    <name type="common">Giant reed</name>
    <name type="synonym">Donax arundinaceus</name>
    <dbReference type="NCBI Taxonomy" id="35708"/>
    <lineage>
        <taxon>Eukaryota</taxon>
        <taxon>Viridiplantae</taxon>
        <taxon>Streptophyta</taxon>
        <taxon>Embryophyta</taxon>
        <taxon>Tracheophyta</taxon>
        <taxon>Spermatophyta</taxon>
        <taxon>Magnoliopsida</taxon>
        <taxon>Liliopsida</taxon>
        <taxon>Poales</taxon>
        <taxon>Poaceae</taxon>
        <taxon>PACMAD clade</taxon>
        <taxon>Arundinoideae</taxon>
        <taxon>Arundineae</taxon>
        <taxon>Arundo</taxon>
    </lineage>
</organism>
<dbReference type="EMBL" id="GBRH01166553">
    <property type="protein sequence ID" value="JAE31343.1"/>
    <property type="molecule type" value="Transcribed_RNA"/>
</dbReference>
<name>A0A0A9HEJ7_ARUDO</name>